<organism evidence="1 2">
    <name type="scientific">Didymodactylos carnosus</name>
    <dbReference type="NCBI Taxonomy" id="1234261"/>
    <lineage>
        <taxon>Eukaryota</taxon>
        <taxon>Metazoa</taxon>
        <taxon>Spiralia</taxon>
        <taxon>Gnathifera</taxon>
        <taxon>Rotifera</taxon>
        <taxon>Eurotatoria</taxon>
        <taxon>Bdelloidea</taxon>
        <taxon>Philodinida</taxon>
        <taxon>Philodinidae</taxon>
        <taxon>Didymodactylos</taxon>
    </lineage>
</organism>
<dbReference type="EMBL" id="CAJOBC010100492">
    <property type="protein sequence ID" value="CAF4467592.1"/>
    <property type="molecule type" value="Genomic_DNA"/>
</dbReference>
<dbReference type="AlphaFoldDB" id="A0A8S2WY90"/>
<dbReference type="OrthoDB" id="10410605at2759"/>
<dbReference type="Proteomes" id="UP000681722">
    <property type="component" value="Unassembled WGS sequence"/>
</dbReference>
<accession>A0A8S2WY90</accession>
<gene>
    <name evidence="1" type="ORF">SRO942_LOCUS43098</name>
</gene>
<evidence type="ECO:0000313" key="1">
    <source>
        <dbReference type="EMBL" id="CAF4467592.1"/>
    </source>
</evidence>
<sequence length="172" mass="19981">SNLTKQNIPPFTINGDINEAQFLIPTIEKPWWEEETEGECFRPTIQQSDISAIDETTGFSGTSIIIGSWFTEDEAHDYFEKFNGKNRKSKFKTSIRKGKTVWRVVQKSIGKATKTSEQMKKQKELDNPNRQWKILDKERGDPYSMLGQFIRQKIQNRIEFEELCASTIPVKD</sequence>
<feature type="non-terminal residue" evidence="1">
    <location>
        <position position="1"/>
    </location>
</feature>
<evidence type="ECO:0000313" key="2">
    <source>
        <dbReference type="Proteomes" id="UP000681722"/>
    </source>
</evidence>
<reference evidence="1" key="1">
    <citation type="submission" date="2021-02" db="EMBL/GenBank/DDBJ databases">
        <authorList>
            <person name="Nowell W R."/>
        </authorList>
    </citation>
    <scope>NUCLEOTIDE SEQUENCE</scope>
</reference>
<protein>
    <submittedName>
        <fullName evidence="1">Uncharacterized protein</fullName>
    </submittedName>
</protein>
<proteinExistence type="predicted"/>
<comment type="caution">
    <text evidence="1">The sequence shown here is derived from an EMBL/GenBank/DDBJ whole genome shotgun (WGS) entry which is preliminary data.</text>
</comment>
<name>A0A8S2WY90_9BILA</name>